<feature type="region of interest" description="Disordered" evidence="1">
    <location>
        <begin position="384"/>
        <end position="411"/>
    </location>
</feature>
<feature type="compositionally biased region" description="Basic and acidic residues" evidence="1">
    <location>
        <begin position="387"/>
        <end position="411"/>
    </location>
</feature>
<feature type="region of interest" description="Disordered" evidence="1">
    <location>
        <begin position="628"/>
        <end position="689"/>
    </location>
</feature>
<feature type="region of interest" description="Disordered" evidence="1">
    <location>
        <begin position="32"/>
        <end position="119"/>
    </location>
</feature>
<feature type="compositionally biased region" description="Basic and acidic residues" evidence="1">
    <location>
        <begin position="133"/>
        <end position="168"/>
    </location>
</feature>
<name>A0A4U8UY03_STECR</name>
<reference evidence="2 3" key="1">
    <citation type="journal article" date="2015" name="Genome Biol.">
        <title>Comparative genomics of Steinernema reveals deeply conserved gene regulatory networks.</title>
        <authorList>
            <person name="Dillman A.R."/>
            <person name="Macchietto M."/>
            <person name="Porter C.F."/>
            <person name="Rogers A."/>
            <person name="Williams B."/>
            <person name="Antoshechkin I."/>
            <person name="Lee M.M."/>
            <person name="Goodwin Z."/>
            <person name="Lu X."/>
            <person name="Lewis E.E."/>
            <person name="Goodrich-Blair H."/>
            <person name="Stock S.P."/>
            <person name="Adams B.J."/>
            <person name="Sternberg P.W."/>
            <person name="Mortazavi A."/>
        </authorList>
    </citation>
    <scope>NUCLEOTIDE SEQUENCE [LARGE SCALE GENOMIC DNA]</scope>
    <source>
        <strain evidence="2 3">ALL</strain>
    </source>
</reference>
<sequence>MATVESNSDELVSMVFSAPIHLCPVLYPNKKEGEEHEEHEHHEHHEHQERTELKEHHHHHHHCDLIVEEENAEEHHELHKDEELSPEPLPEHRSQSPLSNCTSVSEPSVYPEENQHHQELHENVHHEIHVSEEHFKEHKHHEVHETEEAQHGHDEPDVPQPDHEPHHEEHHHHQHEHEHEIEVHHAMHCQDSLDEVENAFKDIEEHFSRPAGGFMLEIEHHSILSDEDGGDSHMSYDLHERREVNEDIVPAKSEEHDRVIQELKAQQLQHSRVPSEVGGYKVSCWHNNEVEEENEDGERVVAVRQVKYHFDSCFVSKFTHSKTHHDSFQTALYEALQQRSSQEKSDAQDEYEPAEFVEHHHEHHKDHESDEELPEAVPRTSLNHQQAVEHHYDTQSEHETEHEHEYENHKQHRDAVLAYDSERVGLIRHERTFSQRSEVGFNSFAFYQLFQDLPVHEDAQREVSHAPGVRSLRNRFESGSLLNDDEVSVASRRSSLQTSVYEGRAREILQEVLGLSDDDTSQEVPDFSQHKRTSSVHSIDQTSLVSSRRSSTTFAPQKLAYTPPERGVTTPRSSNFNPEKFQSVRVVKSVRNQVLIWGGQELKPRHYSRRVSKVTNIGTVFEENQKVPQHLPSIEERRDSVFSSVSQPSRRTSNHVAAAESKRSSVSSVASRGTAAKSQASSRRTSVASTVTITDRKVAEKPVHQNFEYKPPVAKVEPASASSTMSYRHSATAKVPVSQRKSLFETEEIPSAKRNFIIVRKTTSTESNGNTSTTTAVKKTESNIGDWKKQVEAAF</sequence>
<feature type="compositionally biased region" description="Basic and acidic residues" evidence="1">
    <location>
        <begin position="73"/>
        <end position="94"/>
    </location>
</feature>
<evidence type="ECO:0000256" key="1">
    <source>
        <dbReference type="SAM" id="MobiDB-lite"/>
    </source>
</evidence>
<feature type="region of interest" description="Disordered" evidence="1">
    <location>
        <begin position="519"/>
        <end position="551"/>
    </location>
</feature>
<evidence type="ECO:0000313" key="3">
    <source>
        <dbReference type="Proteomes" id="UP000298663"/>
    </source>
</evidence>
<feature type="compositionally biased region" description="Basic and acidic residues" evidence="1">
    <location>
        <begin position="32"/>
        <end position="55"/>
    </location>
</feature>
<dbReference type="EMBL" id="CM016762">
    <property type="protein sequence ID" value="TMS37027.1"/>
    <property type="molecule type" value="Genomic_DNA"/>
</dbReference>
<proteinExistence type="predicted"/>
<feature type="compositionally biased region" description="Polar residues" evidence="1">
    <location>
        <begin position="535"/>
        <end position="545"/>
    </location>
</feature>
<feature type="compositionally biased region" description="Polar residues" evidence="1">
    <location>
        <begin position="641"/>
        <end position="655"/>
    </location>
</feature>
<dbReference type="Proteomes" id="UP000298663">
    <property type="component" value="Chromosome X"/>
</dbReference>
<organism evidence="2 3">
    <name type="scientific">Steinernema carpocapsae</name>
    <name type="common">Entomopathogenic nematode</name>
    <dbReference type="NCBI Taxonomy" id="34508"/>
    <lineage>
        <taxon>Eukaryota</taxon>
        <taxon>Metazoa</taxon>
        <taxon>Ecdysozoa</taxon>
        <taxon>Nematoda</taxon>
        <taxon>Chromadorea</taxon>
        <taxon>Rhabditida</taxon>
        <taxon>Tylenchina</taxon>
        <taxon>Panagrolaimomorpha</taxon>
        <taxon>Strongyloidoidea</taxon>
        <taxon>Steinernematidae</taxon>
        <taxon>Steinernema</taxon>
    </lineage>
</organism>
<reference evidence="2 3" key="2">
    <citation type="journal article" date="2019" name="G3 (Bethesda)">
        <title>Hybrid Assembly of the Genome of the Entomopathogenic Nematode Steinernema carpocapsae Identifies the X-Chromosome.</title>
        <authorList>
            <person name="Serra L."/>
            <person name="Macchietto M."/>
            <person name="Macias-Munoz A."/>
            <person name="McGill C.J."/>
            <person name="Rodriguez I.M."/>
            <person name="Rodriguez B."/>
            <person name="Murad R."/>
            <person name="Mortazavi A."/>
        </authorList>
    </citation>
    <scope>NUCLEOTIDE SEQUENCE [LARGE SCALE GENOMIC DNA]</scope>
    <source>
        <strain evidence="2 3">ALL</strain>
    </source>
</reference>
<dbReference type="EMBL" id="AZBU02000001">
    <property type="protein sequence ID" value="TMS37027.1"/>
    <property type="molecule type" value="Genomic_DNA"/>
</dbReference>
<dbReference type="AlphaFoldDB" id="A0A4U8UY03"/>
<evidence type="ECO:0000313" key="2">
    <source>
        <dbReference type="EMBL" id="TMS37027.1"/>
    </source>
</evidence>
<keyword evidence="3" id="KW-1185">Reference proteome</keyword>
<accession>A0A4U8UY03</accession>
<comment type="caution">
    <text evidence="2">The sequence shown here is derived from an EMBL/GenBank/DDBJ whole genome shotgun (WGS) entry which is preliminary data.</text>
</comment>
<feature type="region of interest" description="Disordered" evidence="1">
    <location>
        <begin position="133"/>
        <end position="183"/>
    </location>
</feature>
<feature type="compositionally biased region" description="Polar residues" evidence="1">
    <location>
        <begin position="95"/>
        <end position="106"/>
    </location>
</feature>
<gene>
    <name evidence="2" type="ORF">L596_004052</name>
</gene>
<protein>
    <submittedName>
        <fullName evidence="2">Uncharacterized protein</fullName>
    </submittedName>
</protein>
<feature type="compositionally biased region" description="Low complexity" evidence="1">
    <location>
        <begin position="656"/>
        <end position="689"/>
    </location>
</feature>